<dbReference type="OrthoDB" id="2162994at2759"/>
<dbReference type="Proteomes" id="UP000325081">
    <property type="component" value="Unassembled WGS sequence"/>
</dbReference>
<keyword evidence="10" id="KW-0804">Transcription</keyword>
<dbReference type="EMBL" id="BKCP01006294">
    <property type="protein sequence ID" value="GER42350.1"/>
    <property type="molecule type" value="Genomic_DNA"/>
</dbReference>
<dbReference type="SMART" id="SM00401">
    <property type="entry name" value="ZnF_GATA"/>
    <property type="match status" value="1"/>
</dbReference>
<evidence type="ECO:0000256" key="9">
    <source>
        <dbReference type="ARBA" id="ARBA00023159"/>
    </source>
</evidence>
<dbReference type="InterPro" id="IPR000679">
    <property type="entry name" value="Znf_GATA"/>
</dbReference>
<evidence type="ECO:0000256" key="13">
    <source>
        <dbReference type="PROSITE-ProRule" id="PRU00357"/>
    </source>
</evidence>
<keyword evidence="6" id="KW-0862">Zinc</keyword>
<dbReference type="Pfam" id="PF00320">
    <property type="entry name" value="GATA"/>
    <property type="match status" value="1"/>
</dbReference>
<dbReference type="GO" id="GO:0043565">
    <property type="term" value="F:sequence-specific DNA binding"/>
    <property type="evidence" value="ECO:0007669"/>
    <property type="project" value="InterPro"/>
</dbReference>
<dbReference type="SUPFAM" id="SSF57716">
    <property type="entry name" value="Glucocorticoid receptor-like (DNA-binding domain)"/>
    <property type="match status" value="1"/>
</dbReference>
<feature type="domain" description="GATA-type" evidence="15">
    <location>
        <begin position="148"/>
        <end position="192"/>
    </location>
</feature>
<feature type="region of interest" description="Disordered" evidence="14">
    <location>
        <begin position="116"/>
        <end position="135"/>
    </location>
</feature>
<evidence type="ECO:0000256" key="11">
    <source>
        <dbReference type="ARBA" id="ARBA00023242"/>
    </source>
</evidence>
<evidence type="ECO:0000256" key="4">
    <source>
        <dbReference type="ARBA" id="ARBA00022723"/>
    </source>
</evidence>
<evidence type="ECO:0000256" key="5">
    <source>
        <dbReference type="ARBA" id="ARBA00022771"/>
    </source>
</evidence>
<dbReference type="GO" id="GO:0005634">
    <property type="term" value="C:nucleus"/>
    <property type="evidence" value="ECO:0007669"/>
    <property type="project" value="UniProtKB-SubCell"/>
</dbReference>
<evidence type="ECO:0000259" key="15">
    <source>
        <dbReference type="PROSITE" id="PS50114"/>
    </source>
</evidence>
<keyword evidence="9" id="KW-0010">Activator</keyword>
<evidence type="ECO:0000313" key="19">
    <source>
        <dbReference type="Proteomes" id="UP000325081"/>
    </source>
</evidence>
<comment type="subcellular location">
    <subcellularLocation>
        <location evidence="2 13">Nucleus</location>
    </subcellularLocation>
</comment>
<dbReference type="PROSITE" id="PS50114">
    <property type="entry name" value="GATA_ZN_FINGER_2"/>
    <property type="match status" value="1"/>
</dbReference>
<dbReference type="PROSITE" id="PS51320">
    <property type="entry name" value="TIFY"/>
    <property type="match status" value="1"/>
</dbReference>
<dbReference type="InterPro" id="IPR045280">
    <property type="entry name" value="TIFY-like"/>
</dbReference>
<reference evidence="19" key="1">
    <citation type="journal article" date="2019" name="Curr. Biol.">
        <title>Genome Sequence of Striga asiatica Provides Insight into the Evolution of Plant Parasitism.</title>
        <authorList>
            <person name="Yoshida S."/>
            <person name="Kim S."/>
            <person name="Wafula E.K."/>
            <person name="Tanskanen J."/>
            <person name="Kim Y.M."/>
            <person name="Honaas L."/>
            <person name="Yang Z."/>
            <person name="Spallek T."/>
            <person name="Conn C.E."/>
            <person name="Ichihashi Y."/>
            <person name="Cheong K."/>
            <person name="Cui S."/>
            <person name="Der J.P."/>
            <person name="Gundlach H."/>
            <person name="Jiao Y."/>
            <person name="Hori C."/>
            <person name="Ishida J.K."/>
            <person name="Kasahara H."/>
            <person name="Kiba T."/>
            <person name="Kim M.S."/>
            <person name="Koo N."/>
            <person name="Laohavisit A."/>
            <person name="Lee Y.H."/>
            <person name="Lumba S."/>
            <person name="McCourt P."/>
            <person name="Mortimer J.C."/>
            <person name="Mutuku J.M."/>
            <person name="Nomura T."/>
            <person name="Sasaki-Sekimoto Y."/>
            <person name="Seto Y."/>
            <person name="Wang Y."/>
            <person name="Wakatake T."/>
            <person name="Sakakibara H."/>
            <person name="Demura T."/>
            <person name="Yamaguchi S."/>
            <person name="Yoneyama K."/>
            <person name="Manabe R.I."/>
            <person name="Nelson D.C."/>
            <person name="Schulman A.H."/>
            <person name="Timko M.P."/>
            <person name="dePamphilis C.W."/>
            <person name="Choi D."/>
            <person name="Shirasu K."/>
        </authorList>
    </citation>
    <scope>NUCLEOTIDE SEQUENCE [LARGE SCALE GENOMIC DNA]</scope>
    <source>
        <strain evidence="19">cv. UVA1</strain>
    </source>
</reference>
<comment type="similarity">
    <text evidence="3">Belongs to the type IV zinc-finger family. Class C subfamily.</text>
</comment>
<keyword evidence="4" id="KW-0479">Metal-binding</keyword>
<dbReference type="InterPro" id="IPR013088">
    <property type="entry name" value="Znf_NHR/GATA"/>
</dbReference>
<keyword evidence="8" id="KW-0238">DNA-binding</keyword>
<dbReference type="PANTHER" id="PTHR46125:SF24">
    <property type="entry name" value="GATA TRANSCRIPTION FACTOR 18"/>
    <property type="match status" value="1"/>
</dbReference>
<gene>
    <name evidence="18" type="ORF">STAS_19129</name>
</gene>
<keyword evidence="7" id="KW-0805">Transcription regulation</keyword>
<evidence type="ECO:0000256" key="3">
    <source>
        <dbReference type="ARBA" id="ARBA00007722"/>
    </source>
</evidence>
<evidence type="ECO:0000256" key="7">
    <source>
        <dbReference type="ARBA" id="ARBA00023015"/>
    </source>
</evidence>
<organism evidence="18 19">
    <name type="scientific">Striga asiatica</name>
    <name type="common">Asiatic witchweed</name>
    <name type="synonym">Buchnera asiatica</name>
    <dbReference type="NCBI Taxonomy" id="4170"/>
    <lineage>
        <taxon>Eukaryota</taxon>
        <taxon>Viridiplantae</taxon>
        <taxon>Streptophyta</taxon>
        <taxon>Embryophyta</taxon>
        <taxon>Tracheophyta</taxon>
        <taxon>Spermatophyta</taxon>
        <taxon>Magnoliopsida</taxon>
        <taxon>eudicotyledons</taxon>
        <taxon>Gunneridae</taxon>
        <taxon>Pentapetalae</taxon>
        <taxon>asterids</taxon>
        <taxon>lamiids</taxon>
        <taxon>Lamiales</taxon>
        <taxon>Orobanchaceae</taxon>
        <taxon>Buchnereae</taxon>
        <taxon>Striga</taxon>
    </lineage>
</organism>
<dbReference type="InterPro" id="IPR010399">
    <property type="entry name" value="Tify_dom"/>
</dbReference>
<evidence type="ECO:0000256" key="1">
    <source>
        <dbReference type="ARBA" id="ARBA00002206"/>
    </source>
</evidence>
<evidence type="ECO:0000256" key="12">
    <source>
        <dbReference type="PROSITE-ProRule" id="PRU00094"/>
    </source>
</evidence>
<evidence type="ECO:0000259" key="17">
    <source>
        <dbReference type="PROSITE" id="PS51320"/>
    </source>
</evidence>
<sequence>MYNSAHDHPSIDAPPTDDHIPENDPTHRVTIWFNDRVLVFDEVPTQKVQATLLVLGGFMFGRKPEPPPDARIPDARRQECLNKYRHKRDRRCYEKRIRYNVRHEVAVRMRRRKGQFAPKNVGPSGPTEEEGVIGPSQCGHCRIRAGETPMMRKGPDGPKTLCNACGLHWASKGLMRDMSKKISPMGHLPIYRDACDDGTETEY</sequence>
<keyword evidence="19" id="KW-1185">Reference proteome</keyword>
<evidence type="ECO:0000256" key="10">
    <source>
        <dbReference type="ARBA" id="ARBA00023163"/>
    </source>
</evidence>
<accession>A0A5A7QAY4</accession>
<evidence type="ECO:0000256" key="14">
    <source>
        <dbReference type="SAM" id="MobiDB-lite"/>
    </source>
</evidence>
<evidence type="ECO:0000313" key="18">
    <source>
        <dbReference type="EMBL" id="GER42350.1"/>
    </source>
</evidence>
<proteinExistence type="inferred from homology"/>
<comment type="caution">
    <text evidence="18">The sequence shown here is derived from an EMBL/GenBank/DDBJ whole genome shotgun (WGS) entry which is preliminary data.</text>
</comment>
<keyword evidence="11 13" id="KW-0539">Nucleus</keyword>
<dbReference type="GO" id="GO:0008270">
    <property type="term" value="F:zinc ion binding"/>
    <property type="evidence" value="ECO:0007669"/>
    <property type="project" value="UniProtKB-KW"/>
</dbReference>
<dbReference type="PROSITE" id="PS51017">
    <property type="entry name" value="CCT"/>
    <property type="match status" value="1"/>
</dbReference>
<dbReference type="SMART" id="SM00979">
    <property type="entry name" value="TIFY"/>
    <property type="match status" value="1"/>
</dbReference>
<feature type="region of interest" description="Disordered" evidence="14">
    <location>
        <begin position="1"/>
        <end position="23"/>
    </location>
</feature>
<dbReference type="InterPro" id="IPR010402">
    <property type="entry name" value="CCT_domain"/>
</dbReference>
<comment type="function">
    <text evidence="1">Transcriptional activator that specifically binds 5'-GATA-3' or 5'-GAT-3' motifs within gene promoters.</text>
</comment>
<evidence type="ECO:0000259" key="16">
    <source>
        <dbReference type="PROSITE" id="PS51017"/>
    </source>
</evidence>
<dbReference type="CDD" id="cd00202">
    <property type="entry name" value="ZnF_GATA"/>
    <property type="match status" value="1"/>
</dbReference>
<feature type="domain" description="Tify" evidence="17">
    <location>
        <begin position="22"/>
        <end position="57"/>
    </location>
</feature>
<evidence type="ECO:0000256" key="6">
    <source>
        <dbReference type="ARBA" id="ARBA00022833"/>
    </source>
</evidence>
<dbReference type="AlphaFoldDB" id="A0A5A7QAY4"/>
<keyword evidence="5 12" id="KW-0863">Zinc-finger</keyword>
<dbReference type="GO" id="GO:0006355">
    <property type="term" value="P:regulation of DNA-templated transcription"/>
    <property type="evidence" value="ECO:0007669"/>
    <property type="project" value="InterPro"/>
</dbReference>
<protein>
    <submittedName>
        <fullName evidence="18">GATA transcription factor</fullName>
    </submittedName>
</protein>
<evidence type="ECO:0000256" key="8">
    <source>
        <dbReference type="ARBA" id="ARBA00023125"/>
    </source>
</evidence>
<dbReference type="PROSITE" id="PS00344">
    <property type="entry name" value="GATA_ZN_FINGER_1"/>
    <property type="match status" value="1"/>
</dbReference>
<dbReference type="Pfam" id="PF06203">
    <property type="entry name" value="CCT"/>
    <property type="match status" value="1"/>
</dbReference>
<dbReference type="PANTHER" id="PTHR46125">
    <property type="entry name" value="GATA TRANSCRIPTION FACTOR 28"/>
    <property type="match status" value="1"/>
</dbReference>
<name>A0A5A7QAY4_STRAF</name>
<dbReference type="Gene3D" id="3.30.50.10">
    <property type="entry name" value="Erythroid Transcription Factor GATA-1, subunit A"/>
    <property type="match status" value="1"/>
</dbReference>
<feature type="domain" description="CCT" evidence="16">
    <location>
        <begin position="77"/>
        <end position="119"/>
    </location>
</feature>
<evidence type="ECO:0000256" key="2">
    <source>
        <dbReference type="ARBA" id="ARBA00004123"/>
    </source>
</evidence>